<gene>
    <name evidence="3" type="ORF">Sste5346_009383</name>
</gene>
<organism evidence="3 4">
    <name type="scientific">Sporothrix stenoceras</name>
    <dbReference type="NCBI Taxonomy" id="5173"/>
    <lineage>
        <taxon>Eukaryota</taxon>
        <taxon>Fungi</taxon>
        <taxon>Dikarya</taxon>
        <taxon>Ascomycota</taxon>
        <taxon>Pezizomycotina</taxon>
        <taxon>Sordariomycetes</taxon>
        <taxon>Sordariomycetidae</taxon>
        <taxon>Ophiostomatales</taxon>
        <taxon>Ophiostomataceae</taxon>
        <taxon>Sporothrix</taxon>
    </lineage>
</organism>
<keyword evidence="2" id="KW-0472">Membrane</keyword>
<dbReference type="PANTHER" id="PTHR37576">
    <property type="entry name" value="DEFECT AT LOW TEMPERATURE PROTEIN 1"/>
    <property type="match status" value="1"/>
</dbReference>
<dbReference type="EMBL" id="JAWCUI010000087">
    <property type="protein sequence ID" value="KAL1888678.1"/>
    <property type="molecule type" value="Genomic_DNA"/>
</dbReference>
<keyword evidence="2" id="KW-0812">Transmembrane</keyword>
<feature type="region of interest" description="Disordered" evidence="1">
    <location>
        <begin position="534"/>
        <end position="559"/>
    </location>
</feature>
<comment type="caution">
    <text evidence="3">The sequence shown here is derived from an EMBL/GenBank/DDBJ whole genome shotgun (WGS) entry which is preliminary data.</text>
</comment>
<feature type="transmembrane region" description="Helical" evidence="2">
    <location>
        <begin position="21"/>
        <end position="41"/>
    </location>
</feature>
<feature type="transmembrane region" description="Helical" evidence="2">
    <location>
        <begin position="458"/>
        <end position="480"/>
    </location>
</feature>
<protein>
    <submittedName>
        <fullName evidence="3">Uncharacterized protein</fullName>
    </submittedName>
</protein>
<reference evidence="3 4" key="1">
    <citation type="journal article" date="2024" name="IMA Fungus">
        <title>IMA Genome - F19 : A genome assembly and annotation guide to empower mycologists, including annotated draft genome sequences of Ceratocystis pirilliformis, Diaporthe australafricana, Fusarium ophioides, Paecilomyces lecythidis, and Sporothrix stenoceras.</title>
        <authorList>
            <person name="Aylward J."/>
            <person name="Wilson A.M."/>
            <person name="Visagie C.M."/>
            <person name="Spraker J."/>
            <person name="Barnes I."/>
            <person name="Buitendag C."/>
            <person name="Ceriani C."/>
            <person name="Del Mar Angel L."/>
            <person name="du Plessis D."/>
            <person name="Fuchs T."/>
            <person name="Gasser K."/>
            <person name="Kramer D."/>
            <person name="Li W."/>
            <person name="Munsamy K."/>
            <person name="Piso A."/>
            <person name="Price J.L."/>
            <person name="Sonnekus B."/>
            <person name="Thomas C."/>
            <person name="van der Nest A."/>
            <person name="van Dijk A."/>
            <person name="van Heerden A."/>
            <person name="van Vuuren N."/>
            <person name="Yilmaz N."/>
            <person name="Duong T.A."/>
            <person name="van der Merwe N.A."/>
            <person name="Wingfield M.J."/>
            <person name="Wingfield B.D."/>
        </authorList>
    </citation>
    <scope>NUCLEOTIDE SEQUENCE [LARGE SCALE GENOMIC DNA]</scope>
    <source>
        <strain evidence="3 4">CMW 5346</strain>
    </source>
</reference>
<dbReference type="InterPro" id="IPR021514">
    <property type="entry name" value="DUF3176"/>
</dbReference>
<evidence type="ECO:0000256" key="2">
    <source>
        <dbReference type="SAM" id="Phobius"/>
    </source>
</evidence>
<evidence type="ECO:0000313" key="3">
    <source>
        <dbReference type="EMBL" id="KAL1888678.1"/>
    </source>
</evidence>
<keyword evidence="2" id="KW-1133">Transmembrane helix</keyword>
<dbReference type="PANTHER" id="PTHR37576:SF2">
    <property type="entry name" value="DEFECT AT LOW TEMPERATURE PROTEIN 1"/>
    <property type="match status" value="1"/>
</dbReference>
<evidence type="ECO:0000313" key="4">
    <source>
        <dbReference type="Proteomes" id="UP001583186"/>
    </source>
</evidence>
<keyword evidence="4" id="KW-1185">Reference proteome</keyword>
<dbReference type="Proteomes" id="UP001583186">
    <property type="component" value="Unassembled WGS sequence"/>
</dbReference>
<name>A0ABR3YKH8_9PEZI</name>
<sequence length="607" mass="65515">MNAMQHAHTGRIWSPGFMRQVPWGAFICIAAFMICCIGIGVTLASSQGKAVASWPTESHPFSVSVLLSLLVSIANVCLAGALGKAYEIAWWLKAIHGSDLRRLKYNLNVQSNYAVFFSRAFTLNRFTIAAFVALAVSVLDGPLIQKASTIDSKTSGPFASNVTATILDGFLPVDYSGYGVGPDLLSPGFSNVSLQYNNRDPIKMAIDGCDNANTTCTLDFPGLGFDINCTETTVAYNFGNLVSGSTKNNNVTTFQVTTAYGQNQNLAEFIAIRTSATYKPDAACKGDLVKRTCSLHLSTVKYPLTVVGGVATLGAWDEKRNDTIAWASINSTQAYGTLFTGSFAAGGFQTMLGGIYLALNNLYAGNANLRIATMTETPYVLAATGNSASNYLTSDLSTYSNCTMTWSDPTADYVNTARELMLRSVVSYASQNPKKTSATQLVAQRTTVAATYESAYKFLAAAMASMALEMLLIMFLLYGWQHLGRHVSLDAFEIARAMGAPLLQHGSSNTEIDESLVPIERTKLKYGEILPSQPPQQYGNSMADNNLYPGSASQDTNNSPVQMEQTAFGIKTGYAMVNVNDEQQPLVRRLGLVEAERSGRIEHGVLY</sequence>
<feature type="transmembrane region" description="Helical" evidence="2">
    <location>
        <begin position="61"/>
        <end position="83"/>
    </location>
</feature>
<dbReference type="Pfam" id="PF11374">
    <property type="entry name" value="DUF3176"/>
    <property type="match status" value="1"/>
</dbReference>
<feature type="compositionally biased region" description="Polar residues" evidence="1">
    <location>
        <begin position="535"/>
        <end position="544"/>
    </location>
</feature>
<proteinExistence type="predicted"/>
<evidence type="ECO:0000256" key="1">
    <source>
        <dbReference type="SAM" id="MobiDB-lite"/>
    </source>
</evidence>
<accession>A0ABR3YKH8</accession>